<comment type="caution">
    <text evidence="1">The sequence shown here is derived from an EMBL/GenBank/DDBJ whole genome shotgun (WGS) entry which is preliminary data.</text>
</comment>
<protein>
    <recommendedName>
        <fullName evidence="3">Sugar lactone lactonase YvrE</fullName>
    </recommendedName>
</protein>
<dbReference type="Gene3D" id="2.120.10.30">
    <property type="entry name" value="TolB, C-terminal domain"/>
    <property type="match status" value="1"/>
</dbReference>
<gene>
    <name evidence="1" type="ORF">EV192_114141</name>
</gene>
<sequence length="287" mass="30112">MAATVLGLTVAPATASASDGSCPGPKPTVSTFLHSADWYENAEFDGHGRIWIANLTANRLEAYGPAGDLRATVPVNAPGAIRRGPDGLLYANFGNNATSHGAPSGVVRFDPEHPRPTVYATGDAFGSANGAEFDSAGNLYVADPFAGLVKIRPGGRVDPDWKTDLPGADGVATLGGQVFTTLLFDPKSAVVRVTRADATHPKTLVELSPDGVGKLPDDMAFGPDLRLYVATYGSGEVFRTDLAGRKCVLLSGLDHPTSVRFAQWFGRPGDMYVTEASGSVLRVRLGR</sequence>
<keyword evidence="2" id="KW-1185">Reference proteome</keyword>
<dbReference type="Proteomes" id="UP000295680">
    <property type="component" value="Unassembled WGS sequence"/>
</dbReference>
<proteinExistence type="predicted"/>
<evidence type="ECO:0000313" key="1">
    <source>
        <dbReference type="EMBL" id="TCO49771.1"/>
    </source>
</evidence>
<accession>A0A4R2IVQ2</accession>
<evidence type="ECO:0000313" key="2">
    <source>
        <dbReference type="Proteomes" id="UP000295680"/>
    </source>
</evidence>
<organism evidence="1 2">
    <name type="scientific">Actinocrispum wychmicini</name>
    <dbReference type="NCBI Taxonomy" id="1213861"/>
    <lineage>
        <taxon>Bacteria</taxon>
        <taxon>Bacillati</taxon>
        <taxon>Actinomycetota</taxon>
        <taxon>Actinomycetes</taxon>
        <taxon>Pseudonocardiales</taxon>
        <taxon>Pseudonocardiaceae</taxon>
        <taxon>Actinocrispum</taxon>
    </lineage>
</organism>
<dbReference type="SUPFAM" id="SSF101898">
    <property type="entry name" value="NHL repeat"/>
    <property type="match status" value="1"/>
</dbReference>
<evidence type="ECO:0008006" key="3">
    <source>
        <dbReference type="Google" id="ProtNLM"/>
    </source>
</evidence>
<dbReference type="EMBL" id="SLWS01000014">
    <property type="protein sequence ID" value="TCO49771.1"/>
    <property type="molecule type" value="Genomic_DNA"/>
</dbReference>
<dbReference type="AlphaFoldDB" id="A0A4R2IVQ2"/>
<dbReference type="InterPro" id="IPR011042">
    <property type="entry name" value="6-blade_b-propeller_TolB-like"/>
</dbReference>
<name>A0A4R2IVQ2_9PSEU</name>
<reference evidence="1 2" key="1">
    <citation type="submission" date="2019-03" db="EMBL/GenBank/DDBJ databases">
        <title>Genomic Encyclopedia of Type Strains, Phase IV (KMG-IV): sequencing the most valuable type-strain genomes for metagenomic binning, comparative biology and taxonomic classification.</title>
        <authorList>
            <person name="Goeker M."/>
        </authorList>
    </citation>
    <scope>NUCLEOTIDE SEQUENCE [LARGE SCALE GENOMIC DNA]</scope>
    <source>
        <strain evidence="1 2">DSM 45934</strain>
    </source>
</reference>